<accession>A0A939K3X1</accession>
<organism evidence="1 2">
    <name type="scientific">Fibrella rubiginis</name>
    <dbReference type="NCBI Taxonomy" id="2817060"/>
    <lineage>
        <taxon>Bacteria</taxon>
        <taxon>Pseudomonadati</taxon>
        <taxon>Bacteroidota</taxon>
        <taxon>Cytophagia</taxon>
        <taxon>Cytophagales</taxon>
        <taxon>Spirosomataceae</taxon>
        <taxon>Fibrella</taxon>
    </lineage>
</organism>
<evidence type="ECO:0008006" key="3">
    <source>
        <dbReference type="Google" id="ProtNLM"/>
    </source>
</evidence>
<evidence type="ECO:0000313" key="2">
    <source>
        <dbReference type="Proteomes" id="UP000664034"/>
    </source>
</evidence>
<reference evidence="1" key="1">
    <citation type="submission" date="2021-03" db="EMBL/GenBank/DDBJ databases">
        <title>Fibrella sp. HMF5335 genome sequencing and assembly.</title>
        <authorList>
            <person name="Kang H."/>
            <person name="Kim H."/>
            <person name="Bae S."/>
            <person name="Joh K."/>
        </authorList>
    </citation>
    <scope>NUCLEOTIDE SEQUENCE</scope>
    <source>
        <strain evidence="1">HMF5335</strain>
    </source>
</reference>
<gene>
    <name evidence="1" type="ORF">J2I47_14790</name>
</gene>
<keyword evidence="2" id="KW-1185">Reference proteome</keyword>
<name>A0A939K3X1_9BACT</name>
<dbReference type="EMBL" id="JAFMYV010000007">
    <property type="protein sequence ID" value="MBO0937824.1"/>
    <property type="molecule type" value="Genomic_DNA"/>
</dbReference>
<dbReference type="Proteomes" id="UP000664034">
    <property type="component" value="Unassembled WGS sequence"/>
</dbReference>
<proteinExistence type="predicted"/>
<comment type="caution">
    <text evidence="1">The sequence shown here is derived from an EMBL/GenBank/DDBJ whole genome shotgun (WGS) entry which is preliminary data.</text>
</comment>
<sequence>MKNRTLIYTILSFVLVLTLWSCGPSYVGVRTGYGPGYYGARPYYGYGYGYRPPVVIAPRPYYARPYYRVPNYSYRNYGPRYGGGFGGRRGWR</sequence>
<dbReference type="RefSeq" id="WP_207365367.1">
    <property type="nucleotide sequence ID" value="NZ_JAFMYV010000007.1"/>
</dbReference>
<protein>
    <recommendedName>
        <fullName evidence="3">Neuropeptide-like protein 29</fullName>
    </recommendedName>
</protein>
<dbReference type="AlphaFoldDB" id="A0A939K3X1"/>
<evidence type="ECO:0000313" key="1">
    <source>
        <dbReference type="EMBL" id="MBO0937824.1"/>
    </source>
</evidence>